<dbReference type="Proteomes" id="UP001054945">
    <property type="component" value="Unassembled WGS sequence"/>
</dbReference>
<feature type="non-terminal residue" evidence="2">
    <location>
        <position position="1"/>
    </location>
</feature>
<keyword evidence="3" id="KW-1185">Reference proteome</keyword>
<accession>A0AAV4NAK2</accession>
<evidence type="ECO:0000313" key="3">
    <source>
        <dbReference type="Proteomes" id="UP001054945"/>
    </source>
</evidence>
<dbReference type="EMBL" id="BPLR01020605">
    <property type="protein sequence ID" value="GIX80562.1"/>
    <property type="molecule type" value="Genomic_DNA"/>
</dbReference>
<dbReference type="Gene3D" id="2.60.40.10">
    <property type="entry name" value="Immunoglobulins"/>
    <property type="match status" value="2"/>
</dbReference>
<dbReference type="InterPro" id="IPR036179">
    <property type="entry name" value="Ig-like_dom_sf"/>
</dbReference>
<dbReference type="InterPro" id="IPR013783">
    <property type="entry name" value="Ig-like_fold"/>
</dbReference>
<reference evidence="2 3" key="1">
    <citation type="submission" date="2021-06" db="EMBL/GenBank/DDBJ databases">
        <title>Caerostris extrusa draft genome.</title>
        <authorList>
            <person name="Kono N."/>
            <person name="Arakawa K."/>
        </authorList>
    </citation>
    <scope>NUCLEOTIDE SEQUENCE [LARGE SCALE GENOMIC DNA]</scope>
</reference>
<organism evidence="2 3">
    <name type="scientific">Caerostris extrusa</name>
    <name type="common">Bark spider</name>
    <name type="synonym">Caerostris bankana</name>
    <dbReference type="NCBI Taxonomy" id="172846"/>
    <lineage>
        <taxon>Eukaryota</taxon>
        <taxon>Metazoa</taxon>
        <taxon>Ecdysozoa</taxon>
        <taxon>Arthropoda</taxon>
        <taxon>Chelicerata</taxon>
        <taxon>Arachnida</taxon>
        <taxon>Araneae</taxon>
        <taxon>Araneomorphae</taxon>
        <taxon>Entelegynae</taxon>
        <taxon>Araneoidea</taxon>
        <taxon>Araneidae</taxon>
        <taxon>Caerostris</taxon>
    </lineage>
</organism>
<dbReference type="AlphaFoldDB" id="A0AAV4NAK2"/>
<gene>
    <name evidence="2" type="primary">DSCAM_10</name>
    <name evidence="2" type="ORF">CEXT_482751</name>
</gene>
<dbReference type="InterPro" id="IPR007110">
    <property type="entry name" value="Ig-like_dom"/>
</dbReference>
<feature type="domain" description="Ig-like" evidence="1">
    <location>
        <begin position="44"/>
        <end position="120"/>
    </location>
</feature>
<evidence type="ECO:0000259" key="1">
    <source>
        <dbReference type="PROSITE" id="PS50835"/>
    </source>
</evidence>
<protein>
    <submittedName>
        <fullName evidence="2">Down syndrome cell adhesion molecule</fullName>
    </submittedName>
</protein>
<dbReference type="SUPFAM" id="SSF48726">
    <property type="entry name" value="Immunoglobulin"/>
    <property type="match status" value="2"/>
</dbReference>
<sequence>GRILPANQRQHVFQNGTLLITDVQPEIDDGHYSCEVRSQQGGAPVSRTFRNFNKNFSFRDNLHEGMRTAVTCIVTAGDGPLTTSWMKNGHPLEEDTDTMIVYADEGFVSTLTLKKFGLSS</sequence>
<comment type="caution">
    <text evidence="2">The sequence shown here is derived from an EMBL/GenBank/DDBJ whole genome shotgun (WGS) entry which is preliminary data.</text>
</comment>
<name>A0AAV4NAK2_CAEEX</name>
<proteinExistence type="predicted"/>
<dbReference type="PROSITE" id="PS50835">
    <property type="entry name" value="IG_LIKE"/>
    <property type="match status" value="1"/>
</dbReference>
<evidence type="ECO:0000313" key="2">
    <source>
        <dbReference type="EMBL" id="GIX80562.1"/>
    </source>
</evidence>